<dbReference type="GO" id="GO:0005524">
    <property type="term" value="F:ATP binding"/>
    <property type="evidence" value="ECO:0007669"/>
    <property type="project" value="UniProtKB-UniRule"/>
</dbReference>
<dbReference type="InterPro" id="IPR023717">
    <property type="entry name" value="Pro-tRNA-Synthase_IIa_type1"/>
</dbReference>
<dbReference type="EMBL" id="SJPG01000001">
    <property type="protein sequence ID" value="TWT61291.1"/>
    <property type="molecule type" value="Genomic_DNA"/>
</dbReference>
<dbReference type="Pfam" id="PF00587">
    <property type="entry name" value="tRNA-synt_2b"/>
    <property type="match status" value="1"/>
</dbReference>
<dbReference type="InterPro" id="IPR036621">
    <property type="entry name" value="Anticodon-bd_dom_sf"/>
</dbReference>
<evidence type="ECO:0000256" key="8">
    <source>
        <dbReference type="ARBA" id="ARBA00023146"/>
    </source>
</evidence>
<dbReference type="PANTHER" id="PTHR42753">
    <property type="entry name" value="MITOCHONDRIAL RIBOSOME PROTEIN L39/PROLYL-TRNA LIGASE FAMILY MEMBER"/>
    <property type="match status" value="1"/>
</dbReference>
<gene>
    <name evidence="10 12" type="primary">proS</name>
    <name evidence="12" type="ORF">Pan54_20270</name>
</gene>
<dbReference type="InterPro" id="IPR004154">
    <property type="entry name" value="Anticodon-bd"/>
</dbReference>
<dbReference type="InterPro" id="IPR044140">
    <property type="entry name" value="ProRS_anticodon_short"/>
</dbReference>
<evidence type="ECO:0000256" key="6">
    <source>
        <dbReference type="ARBA" id="ARBA00022840"/>
    </source>
</evidence>
<organism evidence="12 13">
    <name type="scientific">Rubinisphaera italica</name>
    <dbReference type="NCBI Taxonomy" id="2527969"/>
    <lineage>
        <taxon>Bacteria</taxon>
        <taxon>Pseudomonadati</taxon>
        <taxon>Planctomycetota</taxon>
        <taxon>Planctomycetia</taxon>
        <taxon>Planctomycetales</taxon>
        <taxon>Planctomycetaceae</taxon>
        <taxon>Rubinisphaera</taxon>
    </lineage>
</organism>
<protein>
    <recommendedName>
        <fullName evidence="10">Proline--tRNA ligase</fullName>
        <ecNumber evidence="10">6.1.1.15</ecNumber>
    </recommendedName>
    <alternativeName>
        <fullName evidence="10">Prolyl-tRNA synthetase</fullName>
        <shortName evidence="10">ProRS</shortName>
    </alternativeName>
</protein>
<dbReference type="InterPro" id="IPR036754">
    <property type="entry name" value="YbaK/aa-tRNA-synt-asso_dom_sf"/>
</dbReference>
<evidence type="ECO:0000256" key="9">
    <source>
        <dbReference type="ARBA" id="ARBA00047671"/>
    </source>
</evidence>
<dbReference type="InterPro" id="IPR004500">
    <property type="entry name" value="Pro-tRNA-synth_IIa_bac-type"/>
</dbReference>
<comment type="caution">
    <text evidence="12">The sequence shown here is derived from an EMBL/GenBank/DDBJ whole genome shotgun (WGS) entry which is preliminary data.</text>
</comment>
<accession>A0A5C5XFX4</accession>
<evidence type="ECO:0000256" key="5">
    <source>
        <dbReference type="ARBA" id="ARBA00022741"/>
    </source>
</evidence>
<dbReference type="SUPFAM" id="SSF55826">
    <property type="entry name" value="YbaK/ProRS associated domain"/>
    <property type="match status" value="1"/>
</dbReference>
<dbReference type="PROSITE" id="PS50862">
    <property type="entry name" value="AA_TRNA_LIGASE_II"/>
    <property type="match status" value="1"/>
</dbReference>
<keyword evidence="3 10" id="KW-0963">Cytoplasm</keyword>
<dbReference type="CDD" id="cd00779">
    <property type="entry name" value="ProRS_core_prok"/>
    <property type="match status" value="1"/>
</dbReference>
<evidence type="ECO:0000313" key="12">
    <source>
        <dbReference type="EMBL" id="TWT61291.1"/>
    </source>
</evidence>
<proteinExistence type="inferred from homology"/>
<reference evidence="12 13" key="1">
    <citation type="submission" date="2019-02" db="EMBL/GenBank/DDBJ databases">
        <title>Deep-cultivation of Planctomycetes and their phenomic and genomic characterization uncovers novel biology.</title>
        <authorList>
            <person name="Wiegand S."/>
            <person name="Jogler M."/>
            <person name="Boedeker C."/>
            <person name="Pinto D."/>
            <person name="Vollmers J."/>
            <person name="Rivas-Marin E."/>
            <person name="Kohn T."/>
            <person name="Peeters S.H."/>
            <person name="Heuer A."/>
            <person name="Rast P."/>
            <person name="Oberbeckmann S."/>
            <person name="Bunk B."/>
            <person name="Jeske O."/>
            <person name="Meyerdierks A."/>
            <person name="Storesund J.E."/>
            <person name="Kallscheuer N."/>
            <person name="Luecker S."/>
            <person name="Lage O.M."/>
            <person name="Pohl T."/>
            <person name="Merkel B.J."/>
            <person name="Hornburger P."/>
            <person name="Mueller R.-W."/>
            <person name="Bruemmer F."/>
            <person name="Labrenz M."/>
            <person name="Spormann A.M."/>
            <person name="Op Den Camp H."/>
            <person name="Overmann J."/>
            <person name="Amann R."/>
            <person name="Jetten M.S.M."/>
            <person name="Mascher T."/>
            <person name="Medema M.H."/>
            <person name="Devos D.P."/>
            <person name="Kaster A.-K."/>
            <person name="Ovreas L."/>
            <person name="Rohde M."/>
            <person name="Galperin M.Y."/>
            <person name="Jogler C."/>
        </authorList>
    </citation>
    <scope>NUCLEOTIDE SEQUENCE [LARGE SCALE GENOMIC DNA]</scope>
    <source>
        <strain evidence="12 13">Pan54</strain>
    </source>
</reference>
<comment type="subcellular location">
    <subcellularLocation>
        <location evidence="1 10">Cytoplasm</location>
    </subcellularLocation>
</comment>
<evidence type="ECO:0000256" key="10">
    <source>
        <dbReference type="HAMAP-Rule" id="MF_01569"/>
    </source>
</evidence>
<evidence type="ECO:0000256" key="3">
    <source>
        <dbReference type="ARBA" id="ARBA00022490"/>
    </source>
</evidence>
<evidence type="ECO:0000256" key="7">
    <source>
        <dbReference type="ARBA" id="ARBA00022917"/>
    </source>
</evidence>
<comment type="catalytic activity">
    <reaction evidence="9 10">
        <text>tRNA(Pro) + L-proline + ATP = L-prolyl-tRNA(Pro) + AMP + diphosphate</text>
        <dbReference type="Rhea" id="RHEA:14305"/>
        <dbReference type="Rhea" id="RHEA-COMP:9700"/>
        <dbReference type="Rhea" id="RHEA-COMP:9702"/>
        <dbReference type="ChEBI" id="CHEBI:30616"/>
        <dbReference type="ChEBI" id="CHEBI:33019"/>
        <dbReference type="ChEBI" id="CHEBI:60039"/>
        <dbReference type="ChEBI" id="CHEBI:78442"/>
        <dbReference type="ChEBI" id="CHEBI:78532"/>
        <dbReference type="ChEBI" id="CHEBI:456215"/>
        <dbReference type="EC" id="6.1.1.15"/>
    </reaction>
</comment>
<evidence type="ECO:0000256" key="4">
    <source>
        <dbReference type="ARBA" id="ARBA00022598"/>
    </source>
</evidence>
<feature type="domain" description="Aminoacyl-transfer RNA synthetases class-II family profile" evidence="11">
    <location>
        <begin position="33"/>
        <end position="468"/>
    </location>
</feature>
<dbReference type="CDD" id="cd04334">
    <property type="entry name" value="ProRS-INS"/>
    <property type="match status" value="1"/>
</dbReference>
<dbReference type="GO" id="GO:0004827">
    <property type="term" value="F:proline-tRNA ligase activity"/>
    <property type="evidence" value="ECO:0007669"/>
    <property type="project" value="UniProtKB-UniRule"/>
</dbReference>
<dbReference type="GO" id="GO:0005829">
    <property type="term" value="C:cytosol"/>
    <property type="evidence" value="ECO:0007669"/>
    <property type="project" value="TreeGrafter"/>
</dbReference>
<evidence type="ECO:0000313" key="13">
    <source>
        <dbReference type="Proteomes" id="UP000316095"/>
    </source>
</evidence>
<sequence length="582" mass="64177">MRWSQSLIPTMKEVPADAEIPSHQLMLRAGLIRQLMAGAYTYLPLGWRSVQKAAQIIREEMEAAGAVELHMPALQPIELFDRTGRNEAFGSVLVRLDVTRGDRKVHMALGPTHEEVVTDLISRHINSYRQLPLTLYQIQTKFRNEERPRFGVLRTSEFLMKDAYSFASTLDQLNTSYDAMYAAYCRIFQRCGLKYIPVEAESGPIGGDASHEFMIPAENGEDQIVYCESSGYAANLERAETGRKTPDLSGSNSSAALEKVYTPKAGSIEAVCKFLKCSPEQMIKTLIYVADEKPVTVLLRGDHDANEGKIRRALGAKSLELADEKTIQSVTNAGIGFAGPVGIKCDVIADHDVPLITDAISGANETDQHYKNVNLGRDYQLETTYDLRDACEGDPCPKSGEPMKFVHGIEVGHVFKLGTKYSESLGAEFLNEHEKREPIIMGCYGIGVNRIVAGLAETCHDKNGLLWPISIAPYEVLIIPLKTDDEELMKIAEKMYADLKGQGVDVLFDDRPARPGVKFKDADLIGIPFRIVIGGKGLQEGIAEVKARTAEGPEKIPLDQTVEYVSKLVKEAKAELLAPSAT</sequence>
<dbReference type="EC" id="6.1.1.15" evidence="10"/>
<dbReference type="GO" id="GO:0006433">
    <property type="term" value="P:prolyl-tRNA aminoacylation"/>
    <property type="evidence" value="ECO:0007669"/>
    <property type="project" value="UniProtKB-UniRule"/>
</dbReference>
<keyword evidence="7 10" id="KW-0648">Protein biosynthesis</keyword>
<dbReference type="NCBIfam" id="TIGR00409">
    <property type="entry name" value="proS_fam_II"/>
    <property type="match status" value="1"/>
</dbReference>
<dbReference type="OrthoDB" id="9809052at2"/>
<dbReference type="AlphaFoldDB" id="A0A5C5XFX4"/>
<comment type="domain">
    <text evidence="10">Consists of three domains: the N-terminal catalytic domain, the editing domain and the C-terminal anticodon-binding domain.</text>
</comment>
<dbReference type="InterPro" id="IPR002316">
    <property type="entry name" value="Pro-tRNA-ligase_IIa"/>
</dbReference>
<keyword evidence="4 10" id="KW-0436">Ligase</keyword>
<dbReference type="NCBIfam" id="NF006625">
    <property type="entry name" value="PRK09194.1"/>
    <property type="match status" value="1"/>
</dbReference>
<keyword evidence="6 10" id="KW-0067">ATP-binding</keyword>
<evidence type="ECO:0000256" key="2">
    <source>
        <dbReference type="ARBA" id="ARBA00011738"/>
    </source>
</evidence>
<dbReference type="HAMAP" id="MF_01569">
    <property type="entry name" value="Pro_tRNA_synth_type1"/>
    <property type="match status" value="1"/>
</dbReference>
<dbReference type="InterPro" id="IPR007214">
    <property type="entry name" value="YbaK/aa-tRNA-synth-assoc-dom"/>
</dbReference>
<evidence type="ECO:0000259" key="11">
    <source>
        <dbReference type="PROSITE" id="PS50862"/>
    </source>
</evidence>
<evidence type="ECO:0000256" key="1">
    <source>
        <dbReference type="ARBA" id="ARBA00004496"/>
    </source>
</evidence>
<dbReference type="Pfam" id="PF03129">
    <property type="entry name" value="HGTP_anticodon"/>
    <property type="match status" value="1"/>
</dbReference>
<dbReference type="Pfam" id="PF04073">
    <property type="entry name" value="tRNA_edit"/>
    <property type="match status" value="1"/>
</dbReference>
<comment type="function">
    <text evidence="10">Catalyzes the attachment of proline to tRNA(Pro) in a two-step reaction: proline is first activated by ATP to form Pro-AMP and then transferred to the acceptor end of tRNA(Pro). As ProRS can inadvertently accommodate and process non-cognate amino acids such as alanine and cysteine, to avoid such errors it has two additional distinct editing activities against alanine. One activity is designated as 'pretransfer' editing and involves the tRNA(Pro)-independent hydrolysis of activated Ala-AMP. The other activity is designated 'posttransfer' editing and involves deacylation of mischarged Ala-tRNA(Pro). The misacylated Cys-tRNA(Pro) is not edited by ProRS.</text>
</comment>
<keyword evidence="8 10" id="KW-0030">Aminoacyl-tRNA synthetase</keyword>
<dbReference type="CDD" id="cd00861">
    <property type="entry name" value="ProRS_anticodon_short"/>
    <property type="match status" value="1"/>
</dbReference>
<comment type="subunit">
    <text evidence="2 10">Homodimer.</text>
</comment>
<dbReference type="InterPro" id="IPR045864">
    <property type="entry name" value="aa-tRNA-synth_II/BPL/LPL"/>
</dbReference>
<dbReference type="PANTHER" id="PTHR42753:SF2">
    <property type="entry name" value="PROLINE--TRNA LIGASE"/>
    <property type="match status" value="1"/>
</dbReference>
<keyword evidence="13" id="KW-1185">Reference proteome</keyword>
<dbReference type="SUPFAM" id="SSF55681">
    <property type="entry name" value="Class II aaRS and biotin synthetases"/>
    <property type="match status" value="1"/>
</dbReference>
<dbReference type="Gene3D" id="3.40.50.800">
    <property type="entry name" value="Anticodon-binding domain"/>
    <property type="match status" value="1"/>
</dbReference>
<dbReference type="Proteomes" id="UP000316095">
    <property type="component" value="Unassembled WGS sequence"/>
</dbReference>
<dbReference type="FunFam" id="3.40.50.800:FF:000032">
    <property type="entry name" value="Proline--tRNA ligase"/>
    <property type="match status" value="1"/>
</dbReference>
<dbReference type="InterPro" id="IPR050062">
    <property type="entry name" value="Pro-tRNA_synthetase"/>
</dbReference>
<dbReference type="RefSeq" id="WP_146503306.1">
    <property type="nucleotide sequence ID" value="NZ_SJPG01000001.1"/>
</dbReference>
<dbReference type="InterPro" id="IPR002314">
    <property type="entry name" value="aa-tRNA-synt_IIb"/>
</dbReference>
<dbReference type="InterPro" id="IPR006195">
    <property type="entry name" value="aa-tRNA-synth_II"/>
</dbReference>
<dbReference type="SUPFAM" id="SSF52954">
    <property type="entry name" value="Class II aaRS ABD-related"/>
    <property type="match status" value="1"/>
</dbReference>
<keyword evidence="5 10" id="KW-0547">Nucleotide-binding</keyword>
<name>A0A5C5XFX4_9PLAN</name>
<comment type="similarity">
    <text evidence="10">Belongs to the class-II aminoacyl-tRNA synthetase family. ProS type 1 subfamily.</text>
</comment>
<dbReference type="PRINTS" id="PR01046">
    <property type="entry name" value="TRNASYNTHPRO"/>
</dbReference>
<dbReference type="Gene3D" id="3.30.930.10">
    <property type="entry name" value="Bira Bifunctional Protein, Domain 2"/>
    <property type="match status" value="2"/>
</dbReference>
<dbReference type="GO" id="GO:0002161">
    <property type="term" value="F:aminoacyl-tRNA deacylase activity"/>
    <property type="evidence" value="ECO:0007669"/>
    <property type="project" value="InterPro"/>
</dbReference>
<dbReference type="InterPro" id="IPR033730">
    <property type="entry name" value="ProRS_core_prok"/>
</dbReference>